<evidence type="ECO:0000313" key="4">
    <source>
        <dbReference type="Proteomes" id="UP001153069"/>
    </source>
</evidence>
<feature type="transmembrane region" description="Helical" evidence="2">
    <location>
        <begin position="52"/>
        <end position="74"/>
    </location>
</feature>
<feature type="transmembrane region" description="Helical" evidence="2">
    <location>
        <begin position="198"/>
        <end position="219"/>
    </location>
</feature>
<feature type="region of interest" description="Disordered" evidence="1">
    <location>
        <begin position="273"/>
        <end position="297"/>
    </location>
</feature>
<keyword evidence="2" id="KW-1133">Transmembrane helix</keyword>
<protein>
    <recommendedName>
        <fullName evidence="5">Transmembrane protein</fullName>
    </recommendedName>
</protein>
<feature type="transmembrane region" description="Helical" evidence="2">
    <location>
        <begin position="231"/>
        <end position="251"/>
    </location>
</feature>
<evidence type="ECO:0000256" key="1">
    <source>
        <dbReference type="SAM" id="MobiDB-lite"/>
    </source>
</evidence>
<feature type="transmembrane region" description="Helical" evidence="2">
    <location>
        <begin position="113"/>
        <end position="134"/>
    </location>
</feature>
<feature type="transmembrane region" description="Helical" evidence="2">
    <location>
        <begin position="166"/>
        <end position="191"/>
    </location>
</feature>
<sequence length="306" mass="34523">MLPPSWKKALIALYSLLLTIVVVVYVVDLILYEETWVCTACRDGQDASPVPLLLYFSVWTFWLTIAVFLSWIFLEKNDINQEEESSGTINAQEQGEDNGAATTMSKRKITTQYLFSLALPLTLTVSVTYTHYIATRPTSEFYNEDLCYTAWRSSITHELEKWMADLYLAGAVIADWTIHYLCSFLVLVLYFSGELPYVVALPLSTSFSICLGIIIALVQQSGITVYCGGNIWFNVGIICMFTLIFHVTFYLGANARKLGCCCCQPKENNNDTKNMDTASTKHMDTSSTKHEGTEEPDEYPVCVEHF</sequence>
<evidence type="ECO:0008006" key="5">
    <source>
        <dbReference type="Google" id="ProtNLM"/>
    </source>
</evidence>
<evidence type="ECO:0000313" key="3">
    <source>
        <dbReference type="EMBL" id="CAB9508188.1"/>
    </source>
</evidence>
<dbReference type="OrthoDB" id="53536at2759"/>
<reference evidence="3" key="1">
    <citation type="submission" date="2020-06" db="EMBL/GenBank/DDBJ databases">
        <authorList>
            <consortium name="Plant Systems Biology data submission"/>
        </authorList>
    </citation>
    <scope>NUCLEOTIDE SEQUENCE</scope>
    <source>
        <strain evidence="3">D6</strain>
    </source>
</reference>
<gene>
    <name evidence="3" type="ORF">SEMRO_337_G120490.1</name>
</gene>
<keyword evidence="2" id="KW-0472">Membrane</keyword>
<proteinExistence type="predicted"/>
<organism evidence="3 4">
    <name type="scientific">Seminavis robusta</name>
    <dbReference type="NCBI Taxonomy" id="568900"/>
    <lineage>
        <taxon>Eukaryota</taxon>
        <taxon>Sar</taxon>
        <taxon>Stramenopiles</taxon>
        <taxon>Ochrophyta</taxon>
        <taxon>Bacillariophyta</taxon>
        <taxon>Bacillariophyceae</taxon>
        <taxon>Bacillariophycidae</taxon>
        <taxon>Naviculales</taxon>
        <taxon>Naviculaceae</taxon>
        <taxon>Seminavis</taxon>
    </lineage>
</organism>
<evidence type="ECO:0000256" key="2">
    <source>
        <dbReference type="SAM" id="Phobius"/>
    </source>
</evidence>
<name>A0A9N8DSE5_9STRA</name>
<feature type="compositionally biased region" description="Basic and acidic residues" evidence="1">
    <location>
        <begin position="273"/>
        <end position="293"/>
    </location>
</feature>
<dbReference type="Proteomes" id="UP001153069">
    <property type="component" value="Unassembled WGS sequence"/>
</dbReference>
<dbReference type="EMBL" id="CAICTM010000336">
    <property type="protein sequence ID" value="CAB9508188.1"/>
    <property type="molecule type" value="Genomic_DNA"/>
</dbReference>
<keyword evidence="2" id="KW-0812">Transmembrane</keyword>
<comment type="caution">
    <text evidence="3">The sequence shown here is derived from an EMBL/GenBank/DDBJ whole genome shotgun (WGS) entry which is preliminary data.</text>
</comment>
<keyword evidence="4" id="KW-1185">Reference proteome</keyword>
<accession>A0A9N8DSE5</accession>
<dbReference type="AlphaFoldDB" id="A0A9N8DSE5"/>
<feature type="transmembrane region" description="Helical" evidence="2">
    <location>
        <begin position="12"/>
        <end position="32"/>
    </location>
</feature>